<keyword evidence="5 6" id="KW-0472">Membrane</keyword>
<proteinExistence type="predicted"/>
<keyword evidence="4 6" id="KW-1133">Transmembrane helix</keyword>
<dbReference type="PANTHER" id="PTHR30294">
    <property type="entry name" value="MEMBRANE COMPONENT OF ABC TRANSPORTER YHHJ-RELATED"/>
    <property type="match status" value="1"/>
</dbReference>
<evidence type="ECO:0000256" key="2">
    <source>
        <dbReference type="ARBA" id="ARBA00022475"/>
    </source>
</evidence>
<keyword evidence="2" id="KW-1003">Cell membrane</keyword>
<dbReference type="EMBL" id="BAABBA010000008">
    <property type="protein sequence ID" value="GAA4287503.1"/>
    <property type="molecule type" value="Genomic_DNA"/>
</dbReference>
<protein>
    <recommendedName>
        <fullName evidence="7">ABC-2 type transporter transmembrane domain-containing protein</fullName>
    </recommendedName>
</protein>
<evidence type="ECO:0000256" key="4">
    <source>
        <dbReference type="ARBA" id="ARBA00022989"/>
    </source>
</evidence>
<feature type="transmembrane region" description="Helical" evidence="6">
    <location>
        <begin position="239"/>
        <end position="267"/>
    </location>
</feature>
<organism evidence="8 9">
    <name type="scientific">Georgenia daeguensis</name>
    <dbReference type="NCBI Taxonomy" id="908355"/>
    <lineage>
        <taxon>Bacteria</taxon>
        <taxon>Bacillati</taxon>
        <taxon>Actinomycetota</taxon>
        <taxon>Actinomycetes</taxon>
        <taxon>Micrococcales</taxon>
        <taxon>Bogoriellaceae</taxon>
        <taxon>Georgenia</taxon>
    </lineage>
</organism>
<evidence type="ECO:0000256" key="3">
    <source>
        <dbReference type="ARBA" id="ARBA00022692"/>
    </source>
</evidence>
<keyword evidence="9" id="KW-1185">Reference proteome</keyword>
<accession>A0ABP8EUR8</accession>
<name>A0ABP8EUR8_9MICO</name>
<feature type="domain" description="ABC-2 type transporter transmembrane" evidence="7">
    <location>
        <begin position="19"/>
        <end position="380"/>
    </location>
</feature>
<comment type="subcellular location">
    <subcellularLocation>
        <location evidence="1">Cell membrane</location>
        <topology evidence="1">Multi-pass membrane protein</topology>
    </subcellularLocation>
</comment>
<evidence type="ECO:0000256" key="5">
    <source>
        <dbReference type="ARBA" id="ARBA00023136"/>
    </source>
</evidence>
<dbReference type="InterPro" id="IPR013525">
    <property type="entry name" value="ABC2_TM"/>
</dbReference>
<feature type="transmembrane region" description="Helical" evidence="6">
    <location>
        <begin position="21"/>
        <end position="40"/>
    </location>
</feature>
<feature type="transmembrane region" description="Helical" evidence="6">
    <location>
        <begin position="273"/>
        <end position="295"/>
    </location>
</feature>
<feature type="transmembrane region" description="Helical" evidence="6">
    <location>
        <begin position="199"/>
        <end position="219"/>
    </location>
</feature>
<dbReference type="InterPro" id="IPR051449">
    <property type="entry name" value="ABC-2_transporter_component"/>
</dbReference>
<comment type="caution">
    <text evidence="8">The sequence shown here is derived from an EMBL/GenBank/DDBJ whole genome shotgun (WGS) entry which is preliminary data.</text>
</comment>
<gene>
    <name evidence="8" type="ORF">GCM10022262_18620</name>
</gene>
<keyword evidence="3 6" id="KW-0812">Transmembrane</keyword>
<evidence type="ECO:0000313" key="8">
    <source>
        <dbReference type="EMBL" id="GAA4287503.1"/>
    </source>
</evidence>
<dbReference type="Gene3D" id="3.40.1710.10">
    <property type="entry name" value="abc type-2 transporter like domain"/>
    <property type="match status" value="1"/>
</dbReference>
<dbReference type="Pfam" id="PF12698">
    <property type="entry name" value="ABC2_membrane_3"/>
    <property type="match status" value="1"/>
</dbReference>
<evidence type="ECO:0000313" key="9">
    <source>
        <dbReference type="Proteomes" id="UP001499841"/>
    </source>
</evidence>
<evidence type="ECO:0000259" key="7">
    <source>
        <dbReference type="Pfam" id="PF12698"/>
    </source>
</evidence>
<reference evidence="9" key="1">
    <citation type="journal article" date="2019" name="Int. J. Syst. Evol. Microbiol.">
        <title>The Global Catalogue of Microorganisms (GCM) 10K type strain sequencing project: providing services to taxonomists for standard genome sequencing and annotation.</title>
        <authorList>
            <consortium name="The Broad Institute Genomics Platform"/>
            <consortium name="The Broad Institute Genome Sequencing Center for Infectious Disease"/>
            <person name="Wu L."/>
            <person name="Ma J."/>
        </authorList>
    </citation>
    <scope>NUCLEOTIDE SEQUENCE [LARGE SCALE GENOMIC DNA]</scope>
    <source>
        <strain evidence="9">JCM 17459</strain>
    </source>
</reference>
<evidence type="ECO:0000256" key="6">
    <source>
        <dbReference type="SAM" id="Phobius"/>
    </source>
</evidence>
<feature type="transmembrane region" description="Helical" evidence="6">
    <location>
        <begin position="360"/>
        <end position="381"/>
    </location>
</feature>
<dbReference type="Proteomes" id="UP001499841">
    <property type="component" value="Unassembled WGS sequence"/>
</dbReference>
<sequence length="388" mass="39010">MNQLWTLTASDLRQRVRDKSVVIFALVVPLALMLVFNLVFGGTEDLELEPVTVAAAVPADDELAAVLLAALGELESPEVTVQEVAADEVRGLAEAGTAELGLVVPEGFGEALTRGEGPVVDIVEGDGAGIESDVLVAVVQGVLDQLAAGTVAAGAADELGMPPAQVGAIAQQAATAGPAVTLAEGEASNEQLSGLGSLVAGQAGLFLLFTVGFGVLSLVNEREQGTLARLRSMPMRPGLVVAAKALVSFVLGVVATTVLLVVGSLLFDVSFGSALAVGVLVVCAVTAATSLMLVIARVARTAEQANVLQSIFAIALGTAGGAFFPLTASGVAGQLLDLNPVAAFIRGLGITSGGGGLTDIGVPVLYMLAFAVVVTAASLLVPDRGREL</sequence>
<evidence type="ECO:0000256" key="1">
    <source>
        <dbReference type="ARBA" id="ARBA00004651"/>
    </source>
</evidence>
<dbReference type="PANTHER" id="PTHR30294:SF29">
    <property type="entry name" value="MULTIDRUG ABC TRANSPORTER PERMEASE YBHS-RELATED"/>
    <property type="match status" value="1"/>
</dbReference>
<dbReference type="RefSeq" id="WP_345040245.1">
    <property type="nucleotide sequence ID" value="NZ_BAABBA010000008.1"/>
</dbReference>
<feature type="transmembrane region" description="Helical" evidence="6">
    <location>
        <begin position="307"/>
        <end position="328"/>
    </location>
</feature>